<dbReference type="InterPro" id="IPR013656">
    <property type="entry name" value="PAS_4"/>
</dbReference>
<name>A0A375CQ83_9BURK</name>
<dbReference type="Pfam" id="PF08448">
    <property type="entry name" value="PAS_4"/>
    <property type="match status" value="1"/>
</dbReference>
<dbReference type="NCBIfam" id="TIGR00229">
    <property type="entry name" value="sensory_box"/>
    <property type="match status" value="1"/>
</dbReference>
<dbReference type="Gene3D" id="3.30.450.20">
    <property type="entry name" value="PAS domain"/>
    <property type="match status" value="1"/>
</dbReference>
<evidence type="ECO:0000256" key="2">
    <source>
        <dbReference type="ARBA" id="ARBA00022692"/>
    </source>
</evidence>
<accession>A0A375CQ83</accession>
<dbReference type="EMBL" id="OFSP01000078">
    <property type="protein sequence ID" value="SOY77575.1"/>
    <property type="molecule type" value="Genomic_DNA"/>
</dbReference>
<dbReference type="GO" id="GO:0000166">
    <property type="term" value="F:nucleotide binding"/>
    <property type="evidence" value="ECO:0007669"/>
    <property type="project" value="UniProtKB-KW"/>
</dbReference>
<dbReference type="Gene3D" id="3.30.70.1230">
    <property type="entry name" value="Nucleotide cyclase"/>
    <property type="match status" value="1"/>
</dbReference>
<dbReference type="InterPro" id="IPR000700">
    <property type="entry name" value="PAS-assoc_C"/>
</dbReference>
<dbReference type="GO" id="GO:0016020">
    <property type="term" value="C:membrane"/>
    <property type="evidence" value="ECO:0007669"/>
    <property type="project" value="UniProtKB-SubCell"/>
</dbReference>
<evidence type="ECO:0000259" key="9">
    <source>
        <dbReference type="PROSITE" id="PS50125"/>
    </source>
</evidence>
<dbReference type="SMART" id="SM00091">
    <property type="entry name" value="PAS"/>
    <property type="match status" value="1"/>
</dbReference>
<dbReference type="CDD" id="cd07302">
    <property type="entry name" value="CHD"/>
    <property type="match status" value="1"/>
</dbReference>
<sequence length="403" mass="45166">MTIIHRMPGDSETIPVLHTIPNDDGTARDKLARIMLDAMYQFVGLLDAQGRILEINRAALDTVGIQLDEIRGRPFWEARWWAVSAETQQLLRRLIVRASHGEFVRCDVEAYGQGDETMIVDFSILPIKDSEGNVIYLLPEGRNITEKKRAEQALSRKAEELQASWDLIHRQHDELQQLYEKIVLEKKLSERLLMNLLPQSIAEQLKNQPGFFSNSTLTVIADKYPDVTVLFADIVAFTRFSTGMNPESLVAILNEIFTEFDIIAEDRGLEKIKTIGDAYMAAAGLPEPAQDHAVRAAHMALDMFDALREFNRRSGYNLQMRIGLNSGPVVAGVIGKRKFIYDLWGDVVNTASRMESHGVAGRVQLTDATRRLLGGPFLMEARGNINAKGIGALHTWLLTGRNG</sequence>
<evidence type="ECO:0000259" key="7">
    <source>
        <dbReference type="PROSITE" id="PS50112"/>
    </source>
</evidence>
<dbReference type="SMART" id="SM00044">
    <property type="entry name" value="CYCc"/>
    <property type="match status" value="1"/>
</dbReference>
<dbReference type="Pfam" id="PF00211">
    <property type="entry name" value="Guanylate_cyc"/>
    <property type="match status" value="1"/>
</dbReference>
<dbReference type="PROSITE" id="PS50112">
    <property type="entry name" value="PAS"/>
    <property type="match status" value="1"/>
</dbReference>
<dbReference type="InterPro" id="IPR050401">
    <property type="entry name" value="Cyclic_nucleotide_synthase"/>
</dbReference>
<dbReference type="FunFam" id="3.30.450.20:FF:000155">
    <property type="entry name" value="Sensor histidine kinase TodS"/>
    <property type="match status" value="1"/>
</dbReference>
<dbReference type="RefSeq" id="WP_116342859.1">
    <property type="nucleotide sequence ID" value="NZ_OFSP01000078.1"/>
</dbReference>
<evidence type="ECO:0000313" key="11">
    <source>
        <dbReference type="Proteomes" id="UP000256297"/>
    </source>
</evidence>
<keyword evidence="6" id="KW-0456">Lyase</keyword>
<evidence type="ECO:0000313" key="10">
    <source>
        <dbReference type="EMBL" id="SOY77575.1"/>
    </source>
</evidence>
<dbReference type="PROSITE" id="PS50125">
    <property type="entry name" value="GUANYLATE_CYCLASE_2"/>
    <property type="match status" value="1"/>
</dbReference>
<dbReference type="GO" id="GO:0004016">
    <property type="term" value="F:adenylate cyclase activity"/>
    <property type="evidence" value="ECO:0007669"/>
    <property type="project" value="UniProtKB-ARBA"/>
</dbReference>
<comment type="caution">
    <text evidence="10">The sequence shown here is derived from an EMBL/GenBank/DDBJ whole genome shotgun (WGS) entry which is preliminary data.</text>
</comment>
<dbReference type="InterPro" id="IPR000014">
    <property type="entry name" value="PAS"/>
</dbReference>
<dbReference type="InterPro" id="IPR035965">
    <property type="entry name" value="PAS-like_dom_sf"/>
</dbReference>
<proteinExistence type="predicted"/>
<dbReference type="AlphaFoldDB" id="A0A375CQ83"/>
<keyword evidence="2" id="KW-0812">Transmembrane</keyword>
<evidence type="ECO:0000256" key="3">
    <source>
        <dbReference type="ARBA" id="ARBA00022741"/>
    </source>
</evidence>
<dbReference type="GO" id="GO:0009190">
    <property type="term" value="P:cyclic nucleotide biosynthetic process"/>
    <property type="evidence" value="ECO:0007669"/>
    <property type="project" value="InterPro"/>
</dbReference>
<dbReference type="SUPFAM" id="SSF55785">
    <property type="entry name" value="PYP-like sensor domain (PAS domain)"/>
    <property type="match status" value="1"/>
</dbReference>
<evidence type="ECO:0000256" key="4">
    <source>
        <dbReference type="ARBA" id="ARBA00022989"/>
    </source>
</evidence>
<evidence type="ECO:0000259" key="8">
    <source>
        <dbReference type="PROSITE" id="PS50113"/>
    </source>
</evidence>
<feature type="domain" description="Guanylate cyclase" evidence="9">
    <location>
        <begin position="228"/>
        <end position="355"/>
    </location>
</feature>
<dbReference type="PANTHER" id="PTHR11920">
    <property type="entry name" value="GUANYLYL CYCLASE"/>
    <property type="match status" value="1"/>
</dbReference>
<dbReference type="SUPFAM" id="SSF55073">
    <property type="entry name" value="Nucleotide cyclase"/>
    <property type="match status" value="1"/>
</dbReference>
<evidence type="ECO:0000256" key="1">
    <source>
        <dbReference type="ARBA" id="ARBA00004370"/>
    </source>
</evidence>
<feature type="domain" description="PAS" evidence="7">
    <location>
        <begin position="28"/>
        <end position="73"/>
    </location>
</feature>
<dbReference type="InterPro" id="IPR001054">
    <property type="entry name" value="A/G_cyclase"/>
</dbReference>
<protein>
    <submittedName>
        <fullName evidence="10">Regulatory protein</fullName>
    </submittedName>
</protein>
<dbReference type="InterPro" id="IPR029787">
    <property type="entry name" value="Nucleotide_cyclase"/>
</dbReference>
<evidence type="ECO:0000256" key="5">
    <source>
        <dbReference type="ARBA" id="ARBA00023136"/>
    </source>
</evidence>
<dbReference type="PROSITE" id="PS50113">
    <property type="entry name" value="PAC"/>
    <property type="match status" value="1"/>
</dbReference>
<keyword evidence="5" id="KW-0472">Membrane</keyword>
<keyword evidence="3" id="KW-0547">Nucleotide-binding</keyword>
<dbReference type="CDD" id="cd00130">
    <property type="entry name" value="PAS"/>
    <property type="match status" value="1"/>
</dbReference>
<organism evidence="10 11">
    <name type="scientific">Cupriavidus taiwanensis</name>
    <dbReference type="NCBI Taxonomy" id="164546"/>
    <lineage>
        <taxon>Bacteria</taxon>
        <taxon>Pseudomonadati</taxon>
        <taxon>Pseudomonadota</taxon>
        <taxon>Betaproteobacteria</taxon>
        <taxon>Burkholderiales</taxon>
        <taxon>Burkholderiaceae</taxon>
        <taxon>Cupriavidus</taxon>
    </lineage>
</organism>
<comment type="subcellular location">
    <subcellularLocation>
        <location evidence="1">Membrane</location>
    </subcellularLocation>
</comment>
<dbReference type="PANTHER" id="PTHR11920:SF335">
    <property type="entry name" value="GUANYLATE CYCLASE"/>
    <property type="match status" value="1"/>
</dbReference>
<gene>
    <name evidence="10" type="primary">tutC</name>
    <name evidence="10" type="ORF">CBM2589_U10089</name>
</gene>
<reference evidence="11" key="1">
    <citation type="submission" date="2018-01" db="EMBL/GenBank/DDBJ databases">
        <authorList>
            <person name="Gaut B.S."/>
            <person name="Morton B.R."/>
            <person name="Clegg M.T."/>
            <person name="Duvall M.R."/>
        </authorList>
    </citation>
    <scope>NUCLEOTIDE SEQUENCE [LARGE SCALE GENOMIC DNA]</scope>
</reference>
<feature type="domain" description="PAC" evidence="8">
    <location>
        <begin position="104"/>
        <end position="156"/>
    </location>
</feature>
<dbReference type="GO" id="GO:0035556">
    <property type="term" value="P:intracellular signal transduction"/>
    <property type="evidence" value="ECO:0007669"/>
    <property type="project" value="InterPro"/>
</dbReference>
<dbReference type="Proteomes" id="UP000256297">
    <property type="component" value="Unassembled WGS sequence"/>
</dbReference>
<evidence type="ECO:0000256" key="6">
    <source>
        <dbReference type="ARBA" id="ARBA00023239"/>
    </source>
</evidence>
<keyword evidence="4" id="KW-1133">Transmembrane helix</keyword>